<dbReference type="AlphaFoldDB" id="A0A8S1Q4F3"/>
<gene>
    <name evidence="1" type="ORF">PSON_ATCC_30995.1.T0950009</name>
</gene>
<keyword evidence="2" id="KW-1185">Reference proteome</keyword>
<evidence type="ECO:0000313" key="2">
    <source>
        <dbReference type="Proteomes" id="UP000692954"/>
    </source>
</evidence>
<proteinExistence type="predicted"/>
<comment type="caution">
    <text evidence="1">The sequence shown here is derived from an EMBL/GenBank/DDBJ whole genome shotgun (WGS) entry which is preliminary data.</text>
</comment>
<accession>A0A8S1Q4F3</accession>
<protein>
    <submittedName>
        <fullName evidence="1">Uncharacterized protein</fullName>
    </submittedName>
</protein>
<name>A0A8S1Q4F3_9CILI</name>
<dbReference type="EMBL" id="CAJJDN010000095">
    <property type="protein sequence ID" value="CAD8110024.1"/>
    <property type="molecule type" value="Genomic_DNA"/>
</dbReference>
<reference evidence="1" key="1">
    <citation type="submission" date="2021-01" db="EMBL/GenBank/DDBJ databases">
        <authorList>
            <consortium name="Genoscope - CEA"/>
            <person name="William W."/>
        </authorList>
    </citation>
    <scope>NUCLEOTIDE SEQUENCE</scope>
</reference>
<dbReference type="Proteomes" id="UP000692954">
    <property type="component" value="Unassembled WGS sequence"/>
</dbReference>
<sequence>MLKQNWKLDRVKRLFFCLDQVIYNGVYQTIKKIRRWDIAFICEGC</sequence>
<evidence type="ECO:0000313" key="1">
    <source>
        <dbReference type="EMBL" id="CAD8110024.1"/>
    </source>
</evidence>
<organism evidence="1 2">
    <name type="scientific">Paramecium sonneborni</name>
    <dbReference type="NCBI Taxonomy" id="65129"/>
    <lineage>
        <taxon>Eukaryota</taxon>
        <taxon>Sar</taxon>
        <taxon>Alveolata</taxon>
        <taxon>Ciliophora</taxon>
        <taxon>Intramacronucleata</taxon>
        <taxon>Oligohymenophorea</taxon>
        <taxon>Peniculida</taxon>
        <taxon>Parameciidae</taxon>
        <taxon>Paramecium</taxon>
    </lineage>
</organism>